<dbReference type="InterPro" id="IPR050074">
    <property type="entry name" value="DHO_dehydrogenase"/>
</dbReference>
<feature type="domain" description="Dihydroorotate dehydrogenase catalytic" evidence="14">
    <location>
        <begin position="110"/>
        <end position="430"/>
    </location>
</feature>
<dbReference type="InterPro" id="IPR001295">
    <property type="entry name" value="Dihydroorotate_DH_CS"/>
</dbReference>
<evidence type="ECO:0000256" key="3">
    <source>
        <dbReference type="ARBA" id="ARBA00005161"/>
    </source>
</evidence>
<comment type="catalytic activity">
    <reaction evidence="12">
        <text>(S)-dihydroorotate + a quinone = orotate + a quinol</text>
        <dbReference type="Rhea" id="RHEA:30187"/>
        <dbReference type="ChEBI" id="CHEBI:24646"/>
        <dbReference type="ChEBI" id="CHEBI:30839"/>
        <dbReference type="ChEBI" id="CHEBI:30864"/>
        <dbReference type="ChEBI" id="CHEBI:132124"/>
        <dbReference type="EC" id="1.3.5.2"/>
    </reaction>
</comment>
<keyword evidence="9" id="KW-0560">Oxidoreductase</keyword>
<dbReference type="Pfam" id="PF01180">
    <property type="entry name" value="DHO_dh"/>
    <property type="match status" value="1"/>
</dbReference>
<evidence type="ECO:0000256" key="1">
    <source>
        <dbReference type="ARBA" id="ARBA00001917"/>
    </source>
</evidence>
<evidence type="ECO:0000256" key="4">
    <source>
        <dbReference type="ARBA" id="ARBA00005359"/>
    </source>
</evidence>
<keyword evidence="7" id="KW-0285">Flavoprotein</keyword>
<evidence type="ECO:0000313" key="16">
    <source>
        <dbReference type="Proteomes" id="UP000053611"/>
    </source>
</evidence>
<dbReference type="NCBIfam" id="TIGR01036">
    <property type="entry name" value="pyrD_sub2"/>
    <property type="match status" value="1"/>
</dbReference>
<dbReference type="PANTHER" id="PTHR48109">
    <property type="entry name" value="DIHYDROOROTATE DEHYDROGENASE (QUINONE), MITOCHONDRIAL-RELATED"/>
    <property type="match status" value="1"/>
</dbReference>
<feature type="region of interest" description="Disordered" evidence="13">
    <location>
        <begin position="582"/>
        <end position="601"/>
    </location>
</feature>
<dbReference type="AlphaFoldDB" id="A0A0J1B4T6"/>
<keyword evidence="10" id="KW-0472">Membrane</keyword>
<comment type="pathway">
    <text evidence="3">Pyrimidine metabolism; UMP biosynthesis via de novo pathway; orotate from (S)-dihydroorotate (quinone route): step 1/1.</text>
</comment>
<dbReference type="GO" id="GO:0044205">
    <property type="term" value="P:'de novo' UMP biosynthetic process"/>
    <property type="evidence" value="ECO:0007669"/>
    <property type="project" value="UniProtKB-UniPathway"/>
</dbReference>
<dbReference type="GO" id="GO:0006207">
    <property type="term" value="P:'de novo' pyrimidine nucleobase biosynthetic process"/>
    <property type="evidence" value="ECO:0007669"/>
    <property type="project" value="InterPro"/>
</dbReference>
<dbReference type="InterPro" id="IPR005719">
    <property type="entry name" value="Dihydroorotate_DH_2"/>
</dbReference>
<dbReference type="Proteomes" id="UP000053611">
    <property type="component" value="Unassembled WGS sequence"/>
</dbReference>
<dbReference type="CDD" id="cd04738">
    <property type="entry name" value="DHOD_2_like"/>
    <property type="match status" value="1"/>
</dbReference>
<evidence type="ECO:0000256" key="10">
    <source>
        <dbReference type="ARBA" id="ARBA00023136"/>
    </source>
</evidence>
<proteinExistence type="inferred from homology"/>
<evidence type="ECO:0000256" key="12">
    <source>
        <dbReference type="ARBA" id="ARBA00048639"/>
    </source>
</evidence>
<dbReference type="GeneID" id="28983634"/>
<evidence type="ECO:0000256" key="7">
    <source>
        <dbReference type="ARBA" id="ARBA00022630"/>
    </source>
</evidence>
<evidence type="ECO:0000256" key="2">
    <source>
        <dbReference type="ARBA" id="ARBA00004370"/>
    </source>
</evidence>
<dbReference type="STRING" id="879819.A0A0J1B4T6"/>
<evidence type="ECO:0000256" key="9">
    <source>
        <dbReference type="ARBA" id="ARBA00023002"/>
    </source>
</evidence>
<keyword evidence="8" id="KW-0288">FMN</keyword>
<keyword evidence="16" id="KW-1185">Reference proteome</keyword>
<comment type="similarity">
    <text evidence="4">Belongs to the dihydroorotate dehydrogenase family. Type 2 subfamily.</text>
</comment>
<dbReference type="GO" id="GO:0005743">
    <property type="term" value="C:mitochondrial inner membrane"/>
    <property type="evidence" value="ECO:0007669"/>
    <property type="project" value="TreeGrafter"/>
</dbReference>
<protein>
    <recommendedName>
        <fullName evidence="6">Dihydroorotate dehydrogenase (quinone), mitochondrial</fullName>
        <ecNumber evidence="5">1.3.5.2</ecNumber>
    </recommendedName>
    <alternativeName>
        <fullName evidence="11">Dihydroorotate oxidase</fullName>
    </alternativeName>
</protein>
<evidence type="ECO:0000256" key="8">
    <source>
        <dbReference type="ARBA" id="ARBA00022643"/>
    </source>
</evidence>
<dbReference type="GO" id="GO:0106430">
    <property type="term" value="F:dihydroorotate dehydrogenase (quinone) activity"/>
    <property type="evidence" value="ECO:0007669"/>
    <property type="project" value="UniProtKB-EC"/>
</dbReference>
<organism evidence="15 16">
    <name type="scientific">Cutaneotrichosporon oleaginosum</name>
    <dbReference type="NCBI Taxonomy" id="879819"/>
    <lineage>
        <taxon>Eukaryota</taxon>
        <taxon>Fungi</taxon>
        <taxon>Dikarya</taxon>
        <taxon>Basidiomycota</taxon>
        <taxon>Agaricomycotina</taxon>
        <taxon>Tremellomycetes</taxon>
        <taxon>Trichosporonales</taxon>
        <taxon>Trichosporonaceae</taxon>
        <taxon>Cutaneotrichosporon</taxon>
    </lineage>
</organism>
<evidence type="ECO:0000256" key="11">
    <source>
        <dbReference type="ARBA" id="ARBA00031623"/>
    </source>
</evidence>
<evidence type="ECO:0000256" key="13">
    <source>
        <dbReference type="SAM" id="MobiDB-lite"/>
    </source>
</evidence>
<accession>A0A0J1B4T6</accession>
<evidence type="ECO:0000256" key="5">
    <source>
        <dbReference type="ARBA" id="ARBA00012791"/>
    </source>
</evidence>
<evidence type="ECO:0000313" key="15">
    <source>
        <dbReference type="EMBL" id="KLT42694.1"/>
    </source>
</evidence>
<dbReference type="RefSeq" id="XP_018279185.1">
    <property type="nucleotide sequence ID" value="XM_018423031.1"/>
</dbReference>
<dbReference type="EMBL" id="KQ087202">
    <property type="protein sequence ID" value="KLT42694.1"/>
    <property type="molecule type" value="Genomic_DNA"/>
</dbReference>
<sequence>MLRRLPGTLSRPLAAPLRASARAPVVGGVRHASGTTHPGRWIGSSLLIGTVALVGAVYYYDSRSVAHEHVVMPVIRALADPEQGHKLAVKVLSAPSWARPKDMGEDGPALKAELMGMPLDNPVGIAAGFDKDAQCIDGLFDLGFAYVEVGSVCPQPQSGNPLPRFFRLEEDDAAINRYGFNSQGHGQALSQLRKRLAAFAAEHPALFPNGPLAPPTGLPRSLRPGHILAVNLGKNKTSPADSDDDYLRGVRTLGPYADVVVINISSPNTPGLRALQSREPLERLLRGVVAERDAIAVNGLPKVAVKVTCDLSEEELADVASAVRTTGVDGVIVSNTTIRRDELGLQSENAGETGGLSGRPLFPYALAALKTLRPLLPPNVPIIGAGGVWDGADALAMARAGASMVQVYTAFGYRGVGTPRLLKDEIARTLAPGASWEKQVGADYGGAAGMKWDAARVAAEGAKLRAEARELGNVLTEIREKMDSQRLAAEADEALAHLAAMNAATLSADGTGLPEDAVRELVHSAVIETPAGVEVVEAAPASSPTPDAVVAETAIAIIPADKKVAPTVVEIEKVEAVEKVQPSKPKNTFADQVHSGDRRLV</sequence>
<gene>
    <name evidence="15" type="ORF">CC85DRAFT_285237</name>
</gene>
<dbReference type="InterPro" id="IPR005720">
    <property type="entry name" value="Dihydroorotate_DH_cat"/>
</dbReference>
<dbReference type="EC" id="1.3.5.2" evidence="5"/>
<dbReference type="UniPathway" id="UPA00070">
    <property type="reaction ID" value="UER00946"/>
</dbReference>
<name>A0A0J1B4T6_9TREE</name>
<dbReference type="OrthoDB" id="14784at2759"/>
<dbReference type="SUPFAM" id="SSF51395">
    <property type="entry name" value="FMN-linked oxidoreductases"/>
    <property type="match status" value="1"/>
</dbReference>
<comment type="cofactor">
    <cofactor evidence="1">
        <name>FMN</name>
        <dbReference type="ChEBI" id="CHEBI:58210"/>
    </cofactor>
</comment>
<comment type="subcellular location">
    <subcellularLocation>
        <location evidence="2">Membrane</location>
    </subcellularLocation>
</comment>
<evidence type="ECO:0000259" key="14">
    <source>
        <dbReference type="Pfam" id="PF01180"/>
    </source>
</evidence>
<dbReference type="InterPro" id="IPR013785">
    <property type="entry name" value="Aldolase_TIM"/>
</dbReference>
<reference evidence="15 16" key="1">
    <citation type="submission" date="2015-03" db="EMBL/GenBank/DDBJ databases">
        <title>Genomics and transcriptomics of the oil-accumulating basidiomycete yeast T. oleaginosus allow insights into substrate utilization and the diverse evolutionary trajectories of mating systems in fungi.</title>
        <authorList>
            <consortium name="DOE Joint Genome Institute"/>
            <person name="Kourist R."/>
            <person name="Kracht O."/>
            <person name="Bracharz F."/>
            <person name="Lipzen A."/>
            <person name="Nolan M."/>
            <person name="Ohm R."/>
            <person name="Grigoriev I."/>
            <person name="Sun S."/>
            <person name="Heitman J."/>
            <person name="Bruck T."/>
            <person name="Nowrousian M."/>
        </authorList>
    </citation>
    <scope>NUCLEOTIDE SEQUENCE [LARGE SCALE GENOMIC DNA]</scope>
    <source>
        <strain evidence="15 16">IBC0246</strain>
    </source>
</reference>
<dbReference type="PANTHER" id="PTHR48109:SF4">
    <property type="entry name" value="DIHYDROOROTATE DEHYDROGENASE (QUINONE), MITOCHONDRIAL"/>
    <property type="match status" value="1"/>
</dbReference>
<dbReference type="Gene3D" id="3.20.20.70">
    <property type="entry name" value="Aldolase class I"/>
    <property type="match status" value="1"/>
</dbReference>
<dbReference type="PROSITE" id="PS00912">
    <property type="entry name" value="DHODEHASE_2"/>
    <property type="match status" value="1"/>
</dbReference>
<evidence type="ECO:0000256" key="6">
    <source>
        <dbReference type="ARBA" id="ARBA00017599"/>
    </source>
</evidence>